<dbReference type="InterPro" id="IPR010982">
    <property type="entry name" value="Lambda_DNA-bd_dom_sf"/>
</dbReference>
<protein>
    <submittedName>
        <fullName evidence="4">DUF4115 domain-containing protein</fullName>
    </submittedName>
</protein>
<proteinExistence type="predicted"/>
<feature type="region of interest" description="Disordered" evidence="1">
    <location>
        <begin position="155"/>
        <end position="179"/>
    </location>
</feature>
<keyword evidence="2" id="KW-0812">Transmembrane</keyword>
<evidence type="ECO:0000313" key="4">
    <source>
        <dbReference type="EMBL" id="MCK2219803.1"/>
    </source>
</evidence>
<dbReference type="Pfam" id="PF13413">
    <property type="entry name" value="HTH_25"/>
    <property type="match status" value="1"/>
</dbReference>
<organism evidence="4 5">
    <name type="scientific">Actinomadura luzonensis</name>
    <dbReference type="NCBI Taxonomy" id="2805427"/>
    <lineage>
        <taxon>Bacteria</taxon>
        <taxon>Bacillati</taxon>
        <taxon>Actinomycetota</taxon>
        <taxon>Actinomycetes</taxon>
        <taxon>Streptosporangiales</taxon>
        <taxon>Thermomonosporaceae</taxon>
        <taxon>Actinomadura</taxon>
    </lineage>
</organism>
<feature type="transmembrane region" description="Helical" evidence="2">
    <location>
        <begin position="120"/>
        <end position="140"/>
    </location>
</feature>
<dbReference type="RefSeq" id="WP_242373866.1">
    <property type="nucleotide sequence ID" value="NZ_JAKRKC020000002.1"/>
</dbReference>
<feature type="domain" description="Cytoskeleton protein RodZ-like C-terminal" evidence="3">
    <location>
        <begin position="185"/>
        <end position="253"/>
    </location>
</feature>
<dbReference type="PANTHER" id="PTHR34475:SF1">
    <property type="entry name" value="CYTOSKELETON PROTEIN RODZ"/>
    <property type="match status" value="1"/>
</dbReference>
<dbReference type="PANTHER" id="PTHR34475">
    <property type="match status" value="1"/>
</dbReference>
<evidence type="ECO:0000259" key="3">
    <source>
        <dbReference type="Pfam" id="PF13464"/>
    </source>
</evidence>
<comment type="caution">
    <text evidence="4">The sequence shown here is derived from an EMBL/GenBank/DDBJ whole genome shotgun (WGS) entry which is preliminary data.</text>
</comment>
<gene>
    <name evidence="4" type="ORF">MF672_039305</name>
</gene>
<keyword evidence="2" id="KW-1133">Transmembrane helix</keyword>
<dbReference type="InterPro" id="IPR050400">
    <property type="entry name" value="Bact_Cytoskel_RodZ"/>
</dbReference>
<feature type="region of interest" description="Disordered" evidence="1">
    <location>
        <begin position="245"/>
        <end position="268"/>
    </location>
</feature>
<reference evidence="4 5" key="1">
    <citation type="submission" date="2022-04" db="EMBL/GenBank/DDBJ databases">
        <title>Genome draft of Actinomadura sp. ATCC 31491.</title>
        <authorList>
            <person name="Shi X."/>
            <person name="Du Y."/>
        </authorList>
    </citation>
    <scope>NUCLEOTIDE SEQUENCE [LARGE SCALE GENOMIC DNA]</scope>
    <source>
        <strain evidence="4 5">ATCC 31491</strain>
    </source>
</reference>
<evidence type="ECO:0000256" key="1">
    <source>
        <dbReference type="SAM" id="MobiDB-lite"/>
    </source>
</evidence>
<evidence type="ECO:0000313" key="5">
    <source>
        <dbReference type="Proteomes" id="UP001317259"/>
    </source>
</evidence>
<keyword evidence="5" id="KW-1185">Reference proteome</keyword>
<dbReference type="Proteomes" id="UP001317259">
    <property type="component" value="Unassembled WGS sequence"/>
</dbReference>
<dbReference type="EMBL" id="JAKRKC020000002">
    <property type="protein sequence ID" value="MCK2219803.1"/>
    <property type="molecule type" value="Genomic_DNA"/>
</dbReference>
<evidence type="ECO:0000256" key="2">
    <source>
        <dbReference type="SAM" id="Phobius"/>
    </source>
</evidence>
<dbReference type="Gene3D" id="1.10.260.40">
    <property type="entry name" value="lambda repressor-like DNA-binding domains"/>
    <property type="match status" value="1"/>
</dbReference>
<dbReference type="Pfam" id="PF13464">
    <property type="entry name" value="RodZ_C"/>
    <property type="match status" value="1"/>
</dbReference>
<keyword evidence="2" id="KW-0472">Membrane</keyword>
<accession>A0ABT0G5B2</accession>
<name>A0ABT0G5B2_9ACTN</name>
<dbReference type="InterPro" id="IPR025194">
    <property type="entry name" value="RodZ-like_C"/>
</dbReference>
<sequence>MGEPDAIGEAYAVQEQQSIGAMLAAARQSAGMSVAQISAATRIRESIVHCIEQDDYEQCGGPFYARGHIKSLAAAVGLDPEAVVHQYDQEHGGAPEPVRAAAVFQADKKINLPERRGPNWTMALGVALAIVVVFGMMRMLGGSGDQVQVAGVRQASARPSVPPNTPITEAPKPSPTSAKEMVTLRIKAKRSSYVGVHDGEGRRLFAGTLKAGKTSEWRAPGKVNLMLSDATAVTLQVNGKKVKKLGRRGEMVRTSFEAPKAPVKQKAR</sequence>